<organism evidence="1 2">
    <name type="scientific">Clostridium acetobutylicum (strain ATCC 824 / DSM 792 / JCM 1419 / IAM 19013 / LMG 5710 / NBRC 13948 / NRRL B-527 / VKM B-1787 / 2291 / W)</name>
    <dbReference type="NCBI Taxonomy" id="272562"/>
    <lineage>
        <taxon>Bacteria</taxon>
        <taxon>Bacillati</taxon>
        <taxon>Bacillota</taxon>
        <taxon>Clostridia</taxon>
        <taxon>Eubacteriales</taxon>
        <taxon>Clostridiaceae</taxon>
        <taxon>Clostridium</taxon>
    </lineage>
</organism>
<protein>
    <submittedName>
        <fullName evidence="1">Uncharacterized protein</fullName>
    </submittedName>
</protein>
<dbReference type="GeneID" id="44998370"/>
<dbReference type="PATRIC" id="fig|272562.8.peg.2084"/>
<keyword evidence="2" id="KW-1185">Reference proteome</keyword>
<dbReference type="KEGG" id="cac:CA_C1881"/>
<dbReference type="PIR" id="B97132">
    <property type="entry name" value="B97132"/>
</dbReference>
<dbReference type="STRING" id="272562.CA_C1881"/>
<gene>
    <name evidence="1" type="ordered locus">CA_C1881</name>
</gene>
<reference evidence="1 2" key="1">
    <citation type="journal article" date="2001" name="J. Bacteriol.">
        <title>Genome sequence and comparative analysis of the solvent-producing bacterium Clostridium acetobutylicum.</title>
        <authorList>
            <person name="Nolling J."/>
            <person name="Breton G."/>
            <person name="Omelchenko M.V."/>
            <person name="Makarova K.S."/>
            <person name="Zeng Q."/>
            <person name="Gibson R."/>
            <person name="Lee H.M."/>
            <person name="Dubois J."/>
            <person name="Qiu D."/>
            <person name="Hitti J."/>
            <person name="Wolf Y.I."/>
            <person name="Tatusov R.L."/>
            <person name="Sabathe F."/>
            <person name="Doucette-Stamm L."/>
            <person name="Soucaille P."/>
            <person name="Daly M.J."/>
            <person name="Bennett G.N."/>
            <person name="Koonin E.V."/>
            <person name="Smith D.R."/>
        </authorList>
    </citation>
    <scope>NUCLEOTIDE SEQUENCE [LARGE SCALE GENOMIC DNA]</scope>
    <source>
        <strain evidence="2">ATCC 824 / DSM 792 / JCM 1419 / LMG 5710 / VKM B-1787</strain>
    </source>
</reference>
<dbReference type="AlphaFoldDB" id="Q97HX5"/>
<dbReference type="EMBL" id="AE001437">
    <property type="protein sequence ID" value="AAK79845.1"/>
    <property type="molecule type" value="Genomic_DNA"/>
</dbReference>
<name>Q97HX5_CLOAB</name>
<dbReference type="HOGENOM" id="CLU_2463536_0_0_9"/>
<accession>Q97HX5</accession>
<dbReference type="RefSeq" id="WP_010965186.1">
    <property type="nucleotide sequence ID" value="NC_003030.1"/>
</dbReference>
<dbReference type="Proteomes" id="UP000000814">
    <property type="component" value="Chromosome"/>
</dbReference>
<proteinExistence type="predicted"/>
<evidence type="ECO:0000313" key="1">
    <source>
        <dbReference type="EMBL" id="AAK79845.1"/>
    </source>
</evidence>
<sequence>MLNLTRSVNLNGYSNVETTDSNNNKITQQVVYFSANITENGNPSVTVSIINKDLYSANKAAVQSDIASFYTTVYTELDAVGGNTNGTK</sequence>
<evidence type="ECO:0000313" key="2">
    <source>
        <dbReference type="Proteomes" id="UP000000814"/>
    </source>
</evidence>